<dbReference type="PROSITE" id="PS00330">
    <property type="entry name" value="HEMOLYSIN_CALCIUM"/>
    <property type="match status" value="2"/>
</dbReference>
<dbReference type="PANTHER" id="PTHR38340:SF1">
    <property type="entry name" value="S-LAYER PROTEIN"/>
    <property type="match status" value="1"/>
</dbReference>
<comment type="caution">
    <text evidence="3">The sequence shown here is derived from an EMBL/GenBank/DDBJ whole genome shotgun (WGS) entry which is preliminary data.</text>
</comment>
<sequence length="673" mass="69527">MITIAAGSSASVIQAAINAATPGTHIVLQQGTYTFNKTVVINKDGITLEGQGNVTIIADKSLAGAPAVQVGAGLFRETESNAMKLTAAAQEGASSLKVANGAALKVGDVLWIERPNDAALFAEIGDTQWQQDKPLRTAMVVVTAVNGNTVSLDRPLPFAFDAATTTVAVADTVEDVTLRNLTFQGAYGTADPSNFNNINRAEDGGMMVLVNSSVRTVVEHVDIINPGSNGLVLGRSIDAVVDDVTVTGAQNKGDGGNGYGFWIRDVYDSVFTHLQAVDTRHAVLFASYTSAANNTIEVDFTNRDINFHGGLDHGNTVIVHNSVRNAIEQAYMASVSFFNPGTTYGAPTDADANVIKFENVVATVRADAVVAVDTGARISTLSGNDSVAGGAGNDWIDLGTGSDLVVASAGDDTINGGQGVDRLVMGLHSSQVLVTTIGGQSVVLSALGRTFISGIEEFQFTDGVRAVSSRTLSVVSAPASATTGTPSQIDVSSDSMADSSVQDMRITGRADVDVLGNSSGNRIIGNSGSNIIFGEAGNDRLHGYAGNDLLNGGTGNDVLSGGLGSDTLNGGSGLDNMLGGQGADVFIASAGSNTVRDFSMDAEDTLVFFGFTETDLADSLTHWLDGALSAADDFAITAQVRGQTSFLTMTSDLGDSLTLTNVDAVALRDYLLH</sequence>
<dbReference type="InterPro" id="IPR012334">
    <property type="entry name" value="Pectin_lyas_fold"/>
</dbReference>
<dbReference type="InterPro" id="IPR050557">
    <property type="entry name" value="RTX_toxin/Mannuronan_C5-epim"/>
</dbReference>
<dbReference type="PRINTS" id="PR00313">
    <property type="entry name" value="CABNDNGRPT"/>
</dbReference>
<dbReference type="SUPFAM" id="SSF51126">
    <property type="entry name" value="Pectin lyase-like"/>
    <property type="match status" value="1"/>
</dbReference>
<evidence type="ECO:0000256" key="1">
    <source>
        <dbReference type="ARBA" id="ARBA00004613"/>
    </source>
</evidence>
<dbReference type="Gene3D" id="2.160.20.10">
    <property type="entry name" value="Single-stranded right-handed beta-helix, Pectin lyase-like"/>
    <property type="match status" value="1"/>
</dbReference>
<dbReference type="RefSeq" id="WP_380073692.1">
    <property type="nucleotide sequence ID" value="NZ_JBHRTO010000001.1"/>
</dbReference>
<dbReference type="InterPro" id="IPR018511">
    <property type="entry name" value="Hemolysin-typ_Ca-bd_CS"/>
</dbReference>
<dbReference type="SUPFAM" id="SSF51120">
    <property type="entry name" value="beta-Roll"/>
    <property type="match status" value="2"/>
</dbReference>
<dbReference type="InterPro" id="IPR011049">
    <property type="entry name" value="Serralysin-like_metalloprot_C"/>
</dbReference>
<dbReference type="InterPro" id="IPR001343">
    <property type="entry name" value="Hemolysn_Ca-bd"/>
</dbReference>
<dbReference type="PANTHER" id="PTHR38340">
    <property type="entry name" value="S-LAYER PROTEIN"/>
    <property type="match status" value="1"/>
</dbReference>
<gene>
    <name evidence="3" type="ORF">ACFOGH_14005</name>
</gene>
<dbReference type="Proteomes" id="UP001595547">
    <property type="component" value="Unassembled WGS sequence"/>
</dbReference>
<protein>
    <recommendedName>
        <fullName evidence="5">Right handed beta helix domain-containing protein</fullName>
    </recommendedName>
</protein>
<dbReference type="InterPro" id="IPR011050">
    <property type="entry name" value="Pectin_lyase_fold/virulence"/>
</dbReference>
<dbReference type="Pfam" id="PF00353">
    <property type="entry name" value="HemolysinCabind"/>
    <property type="match status" value="3"/>
</dbReference>
<keyword evidence="4" id="KW-1185">Reference proteome</keyword>
<accession>A0ABV7J405</accession>
<reference evidence="4" key="1">
    <citation type="journal article" date="2019" name="Int. J. Syst. Evol. Microbiol.">
        <title>The Global Catalogue of Microorganisms (GCM) 10K type strain sequencing project: providing services to taxonomists for standard genome sequencing and annotation.</title>
        <authorList>
            <consortium name="The Broad Institute Genomics Platform"/>
            <consortium name="The Broad Institute Genome Sequencing Center for Infectious Disease"/>
            <person name="Wu L."/>
            <person name="Ma J."/>
        </authorList>
    </citation>
    <scope>NUCLEOTIDE SEQUENCE [LARGE SCALE GENOMIC DNA]</scope>
    <source>
        <strain evidence="4">KCTC 52039</strain>
    </source>
</reference>
<evidence type="ECO:0000313" key="4">
    <source>
        <dbReference type="Proteomes" id="UP001595547"/>
    </source>
</evidence>
<evidence type="ECO:0000256" key="2">
    <source>
        <dbReference type="ARBA" id="ARBA00022525"/>
    </source>
</evidence>
<dbReference type="EMBL" id="JBHRTO010000001">
    <property type="protein sequence ID" value="MFC3182112.1"/>
    <property type="molecule type" value="Genomic_DNA"/>
</dbReference>
<comment type="subcellular location">
    <subcellularLocation>
        <location evidence="1">Secreted</location>
    </subcellularLocation>
</comment>
<evidence type="ECO:0008006" key="5">
    <source>
        <dbReference type="Google" id="ProtNLM"/>
    </source>
</evidence>
<evidence type="ECO:0000313" key="3">
    <source>
        <dbReference type="EMBL" id="MFC3182112.1"/>
    </source>
</evidence>
<keyword evidence="2" id="KW-0964">Secreted</keyword>
<dbReference type="Gene3D" id="2.150.10.10">
    <property type="entry name" value="Serralysin-like metalloprotease, C-terminal"/>
    <property type="match status" value="2"/>
</dbReference>
<organism evidence="3 4">
    <name type="scientific">Cypionkella sinensis</name>
    <dbReference type="NCBI Taxonomy" id="1756043"/>
    <lineage>
        <taxon>Bacteria</taxon>
        <taxon>Pseudomonadati</taxon>
        <taxon>Pseudomonadota</taxon>
        <taxon>Alphaproteobacteria</taxon>
        <taxon>Rhodobacterales</taxon>
        <taxon>Paracoccaceae</taxon>
        <taxon>Cypionkella</taxon>
    </lineage>
</organism>
<name>A0ABV7J405_9RHOB</name>
<proteinExistence type="predicted"/>